<feature type="active site" description="Proton acceptor" evidence="15">
    <location>
        <position position="63"/>
    </location>
</feature>
<keyword evidence="8 20" id="KW-0418">Kinase</keyword>
<evidence type="ECO:0000256" key="11">
    <source>
        <dbReference type="ARBA" id="ARBA00023098"/>
    </source>
</evidence>
<comment type="subcellular location">
    <subcellularLocation>
        <location evidence="1">Cell membrane</location>
        <topology evidence="1">Multi-pass membrane protein</topology>
    </subcellularLocation>
</comment>
<evidence type="ECO:0000256" key="13">
    <source>
        <dbReference type="ARBA" id="ARBA00023209"/>
    </source>
</evidence>
<dbReference type="Proteomes" id="UP000256304">
    <property type="component" value="Unassembled WGS sequence"/>
</dbReference>
<comment type="cofactor">
    <cofactor evidence="18">
        <name>Mg(2+)</name>
        <dbReference type="ChEBI" id="CHEBI:18420"/>
    </cofactor>
    <text evidence="18">Mn(2+), Zn(2+), Cd(2+) and Co(2+) support activity to lesser extents.</text>
</comment>
<dbReference type="PROSITE" id="PS01069">
    <property type="entry name" value="DAGK_PROKAR"/>
    <property type="match status" value="1"/>
</dbReference>
<accession>A0A3D9SIC5</accession>
<dbReference type="Pfam" id="PF01219">
    <property type="entry name" value="DAGK_prokar"/>
    <property type="match status" value="1"/>
</dbReference>
<feature type="binding site" evidence="17">
    <location>
        <begin position="79"/>
        <end position="81"/>
    </location>
    <ligand>
        <name>ATP</name>
        <dbReference type="ChEBI" id="CHEBI:30616"/>
    </ligand>
</feature>
<dbReference type="PANTHER" id="PTHR34299">
    <property type="entry name" value="DIACYLGLYCEROL KINASE"/>
    <property type="match status" value="1"/>
</dbReference>
<evidence type="ECO:0000256" key="5">
    <source>
        <dbReference type="ARBA" id="ARBA00022679"/>
    </source>
</evidence>
<evidence type="ECO:0000256" key="15">
    <source>
        <dbReference type="PIRSR" id="PIRSR600829-1"/>
    </source>
</evidence>
<keyword evidence="9 17" id="KW-0067">ATP-binding</keyword>
<keyword evidence="18" id="KW-0460">Magnesium</keyword>
<reference evidence="20 21" key="1">
    <citation type="submission" date="2018-08" db="EMBL/GenBank/DDBJ databases">
        <title>Genomic Encyclopedia of Type Strains, Phase III (KMG-III): the genomes of soil and plant-associated and newly described type strains.</title>
        <authorList>
            <person name="Whitman W."/>
        </authorList>
    </citation>
    <scope>NUCLEOTIDE SEQUENCE [LARGE SCALE GENOMIC DNA]</scope>
    <source>
        <strain evidence="20 21">CGMCC 1.10966</strain>
    </source>
</reference>
<evidence type="ECO:0000256" key="2">
    <source>
        <dbReference type="ARBA" id="ARBA00005967"/>
    </source>
</evidence>
<evidence type="ECO:0000256" key="19">
    <source>
        <dbReference type="SAM" id="Phobius"/>
    </source>
</evidence>
<evidence type="ECO:0000256" key="7">
    <source>
        <dbReference type="ARBA" id="ARBA00022741"/>
    </source>
</evidence>
<name>A0A3D9SIC5_9BACL</name>
<evidence type="ECO:0000256" key="10">
    <source>
        <dbReference type="ARBA" id="ARBA00022989"/>
    </source>
</evidence>
<dbReference type="InterPro" id="IPR000829">
    <property type="entry name" value="DAGK"/>
</dbReference>
<feature type="binding site" evidence="17">
    <location>
        <position position="10"/>
    </location>
    <ligand>
        <name>ATP</name>
        <dbReference type="ChEBI" id="CHEBI:30616"/>
    </ligand>
</feature>
<feature type="binding site" evidence="17">
    <location>
        <position position="70"/>
    </location>
    <ligand>
        <name>ATP</name>
        <dbReference type="ChEBI" id="CHEBI:30616"/>
    </ligand>
</feature>
<keyword evidence="13" id="KW-0594">Phospholipid biosynthesis</keyword>
<dbReference type="GO" id="GO:0005886">
    <property type="term" value="C:plasma membrane"/>
    <property type="evidence" value="ECO:0007669"/>
    <property type="project" value="UniProtKB-SubCell"/>
</dbReference>
<feature type="binding site" evidence="17">
    <location>
        <position position="3"/>
    </location>
    <ligand>
        <name>ATP</name>
        <dbReference type="ChEBI" id="CHEBI:30616"/>
    </ligand>
</feature>
<evidence type="ECO:0000256" key="16">
    <source>
        <dbReference type="PIRSR" id="PIRSR600829-2"/>
    </source>
</evidence>
<proteinExistence type="inferred from homology"/>
<dbReference type="CDD" id="cd14265">
    <property type="entry name" value="UDPK_IM_like"/>
    <property type="match status" value="1"/>
</dbReference>
<evidence type="ECO:0000256" key="9">
    <source>
        <dbReference type="ARBA" id="ARBA00022840"/>
    </source>
</evidence>
<feature type="transmembrane region" description="Helical" evidence="19">
    <location>
        <begin position="90"/>
        <end position="115"/>
    </location>
</feature>
<dbReference type="GO" id="GO:0008654">
    <property type="term" value="P:phospholipid biosynthetic process"/>
    <property type="evidence" value="ECO:0007669"/>
    <property type="project" value="UniProtKB-KW"/>
</dbReference>
<evidence type="ECO:0000256" key="17">
    <source>
        <dbReference type="PIRSR" id="PIRSR600829-3"/>
    </source>
</evidence>
<keyword evidence="10 19" id="KW-1133">Transmembrane helix</keyword>
<evidence type="ECO:0000256" key="3">
    <source>
        <dbReference type="ARBA" id="ARBA00022475"/>
    </source>
</evidence>
<comment type="caution">
    <text evidence="20">The sequence shown here is derived from an EMBL/GenBank/DDBJ whole genome shotgun (WGS) entry which is preliminary data.</text>
</comment>
<dbReference type="RefSeq" id="WP_116187499.1">
    <property type="nucleotide sequence ID" value="NZ_QTTN01000002.1"/>
</dbReference>
<evidence type="ECO:0000256" key="14">
    <source>
        <dbReference type="ARBA" id="ARBA00023264"/>
    </source>
</evidence>
<evidence type="ECO:0000256" key="6">
    <source>
        <dbReference type="ARBA" id="ARBA00022692"/>
    </source>
</evidence>
<dbReference type="GO" id="GO:0005524">
    <property type="term" value="F:ATP binding"/>
    <property type="evidence" value="ECO:0007669"/>
    <property type="project" value="UniProtKB-KW"/>
</dbReference>
<sequence length="116" mass="12413">MRRLLRSFSYAFTGIGAGIRTQANMQIHVAAAVLVNLAGLLVHLTRIEWIVIIIMQAAVMSAELVNTAIEHVVDLASPEKHPLAKAAKDTAAGAVLILAIAAVIIGLFVFVPHLWP</sequence>
<dbReference type="InterPro" id="IPR036945">
    <property type="entry name" value="DAGK_sf"/>
</dbReference>
<evidence type="ECO:0000256" key="4">
    <source>
        <dbReference type="ARBA" id="ARBA00022516"/>
    </source>
</evidence>
<keyword evidence="21" id="KW-1185">Reference proteome</keyword>
<evidence type="ECO:0000256" key="18">
    <source>
        <dbReference type="PIRSR" id="PIRSR600829-4"/>
    </source>
</evidence>
<dbReference type="AlphaFoldDB" id="A0A3D9SIC5"/>
<dbReference type="Gene3D" id="1.10.287.3610">
    <property type="match status" value="1"/>
</dbReference>
<feature type="binding site" evidence="17">
    <location>
        <begin position="88"/>
        <end position="89"/>
    </location>
    <ligand>
        <name>ATP</name>
        <dbReference type="ChEBI" id="CHEBI:30616"/>
    </ligand>
</feature>
<evidence type="ECO:0000256" key="12">
    <source>
        <dbReference type="ARBA" id="ARBA00023136"/>
    </source>
</evidence>
<comment type="similarity">
    <text evidence="2">Belongs to the bacterial diacylglycerol kinase family.</text>
</comment>
<evidence type="ECO:0000256" key="8">
    <source>
        <dbReference type="ARBA" id="ARBA00022777"/>
    </source>
</evidence>
<keyword evidence="18" id="KW-0479">Metal-binding</keyword>
<keyword evidence="12 19" id="KW-0472">Membrane</keyword>
<gene>
    <name evidence="20" type="ORF">A8990_102126</name>
</gene>
<dbReference type="InterPro" id="IPR033717">
    <property type="entry name" value="UDPK"/>
</dbReference>
<dbReference type="OrthoDB" id="9789934at2"/>
<keyword evidence="3" id="KW-1003">Cell membrane</keyword>
<keyword evidence="11" id="KW-0443">Lipid metabolism</keyword>
<keyword evidence="7 17" id="KW-0547">Nucleotide-binding</keyword>
<dbReference type="EMBL" id="QTTN01000002">
    <property type="protein sequence ID" value="REE93040.1"/>
    <property type="molecule type" value="Genomic_DNA"/>
</dbReference>
<keyword evidence="6 19" id="KW-0812">Transmembrane</keyword>
<protein>
    <submittedName>
        <fullName evidence="20">Undecaprenol kinase</fullName>
    </submittedName>
</protein>
<dbReference type="GO" id="GO:0046872">
    <property type="term" value="F:metal ion binding"/>
    <property type="evidence" value="ECO:0007669"/>
    <property type="project" value="UniProtKB-KW"/>
</dbReference>
<dbReference type="PANTHER" id="PTHR34299:SF1">
    <property type="entry name" value="DIACYLGLYCEROL KINASE"/>
    <property type="match status" value="1"/>
</dbReference>
<keyword evidence="4" id="KW-0444">Lipid biosynthesis</keyword>
<dbReference type="GO" id="GO:0016301">
    <property type="term" value="F:kinase activity"/>
    <property type="evidence" value="ECO:0007669"/>
    <property type="project" value="UniProtKB-KW"/>
</dbReference>
<feature type="binding site" evidence="16">
    <location>
        <position position="63"/>
    </location>
    <ligand>
        <name>substrate</name>
    </ligand>
</feature>
<evidence type="ECO:0000313" key="20">
    <source>
        <dbReference type="EMBL" id="REE93040.1"/>
    </source>
</evidence>
<keyword evidence="5" id="KW-0808">Transferase</keyword>
<keyword evidence="14" id="KW-1208">Phospholipid metabolism</keyword>
<evidence type="ECO:0000256" key="1">
    <source>
        <dbReference type="ARBA" id="ARBA00004651"/>
    </source>
</evidence>
<evidence type="ECO:0000313" key="21">
    <source>
        <dbReference type="Proteomes" id="UP000256304"/>
    </source>
</evidence>
<feature type="binding site" evidence="16">
    <location>
        <position position="3"/>
    </location>
    <ligand>
        <name>substrate</name>
    </ligand>
</feature>
<feature type="binding site" evidence="18">
    <location>
        <position position="70"/>
    </location>
    <ligand>
        <name>a divalent metal cation</name>
        <dbReference type="ChEBI" id="CHEBI:60240"/>
    </ligand>
</feature>
<organism evidence="20 21">
    <name type="scientific">Paenibacillus taihuensis</name>
    <dbReference type="NCBI Taxonomy" id="1156355"/>
    <lineage>
        <taxon>Bacteria</taxon>
        <taxon>Bacillati</taxon>
        <taxon>Bacillota</taxon>
        <taxon>Bacilli</taxon>
        <taxon>Bacillales</taxon>
        <taxon>Paenibacillaceae</taxon>
        <taxon>Paenibacillus</taxon>
    </lineage>
</organism>